<evidence type="ECO:0000313" key="4">
    <source>
        <dbReference type="EMBL" id="WAW15445.1"/>
    </source>
</evidence>
<dbReference type="Pfam" id="PF04233">
    <property type="entry name" value="Phage_Mu_F"/>
    <property type="match status" value="1"/>
</dbReference>
<feature type="coiled-coil region" evidence="1">
    <location>
        <begin position="17"/>
        <end position="44"/>
    </location>
</feature>
<keyword evidence="1" id="KW-0175">Coiled coil</keyword>
<evidence type="ECO:0000256" key="1">
    <source>
        <dbReference type="SAM" id="Coils"/>
    </source>
</evidence>
<sequence length="533" mass="63101">MPKKKTKNQQYWEKRALELEAIKNKKVEKQLSELETINAEISRRMKRQINYWVSRFAKDNGLTYAAAQQKLTPAEIEEYRLDLQTYIKYASQLDDQVPEEWLLMVRNASTTYHLTRLEALKIALINEVNDFIYKENNAIFEFLEELYKDTYYRQTYEIAKGVDATVNLFHPNEYKVKLLIKKPWTDDGIEFSERLWGPHREKIVEELHKALEESLRKGDNATKMAEDIAEKFEVRKDHAEALLHTESARIDEEARYENLKDLEVEKYIIVATLDHKTSSICRKVDGKVFELSKKEVGVNYPPFHVRCRTTVAPYIDEEYGLGQRAARDKNGKTIYVPENMTYPEFHRKYIAGDKEYSNVEKAWKNRFSDKKQHEKYKNAGVEVPKSFEDYQKMKYNKSTDRDIKLRSVDYARRNKLKNNPKLRLPNVETATIDKNKFEKYLFGGDNEKGLTKGRLIEEKLGYNINNYKYFEKEILLRSRDYPATFKGENQHGKRYEQQIIFYNKNKEPVNLLVAWLENNGKTHMTTAYITEVK</sequence>
<evidence type="ECO:0000259" key="3">
    <source>
        <dbReference type="Pfam" id="PF21814"/>
    </source>
</evidence>
<dbReference type="Proteomes" id="UP001164187">
    <property type="component" value="Chromosome"/>
</dbReference>
<dbReference type="InterPro" id="IPR049250">
    <property type="entry name" value="DUF6883"/>
</dbReference>
<reference evidence="4" key="1">
    <citation type="submission" date="2022-12" db="EMBL/GenBank/DDBJ databases">
        <title>Peptostreptococcus.</title>
        <authorList>
            <person name="Lee S.H."/>
        </authorList>
    </citation>
    <scope>NUCLEOTIDE SEQUENCE</scope>
    <source>
        <strain evidence="4">CBA3647</strain>
    </source>
</reference>
<proteinExistence type="predicted"/>
<organism evidence="4 5">
    <name type="scientific">Peptostreptococcus equinus</name>
    <dbReference type="NCBI Taxonomy" id="3003601"/>
    <lineage>
        <taxon>Bacteria</taxon>
        <taxon>Bacillati</taxon>
        <taxon>Bacillota</taxon>
        <taxon>Clostridia</taxon>
        <taxon>Peptostreptococcales</taxon>
        <taxon>Peptostreptococcaceae</taxon>
        <taxon>Peptostreptococcus</taxon>
    </lineage>
</organism>
<evidence type="ECO:0000259" key="2">
    <source>
        <dbReference type="Pfam" id="PF04233"/>
    </source>
</evidence>
<keyword evidence="5" id="KW-1185">Reference proteome</keyword>
<dbReference type="Pfam" id="PF21814">
    <property type="entry name" value="DUF6883"/>
    <property type="match status" value="1"/>
</dbReference>
<feature type="domain" description="Phage head morphogenesis" evidence="2">
    <location>
        <begin position="206"/>
        <end position="311"/>
    </location>
</feature>
<accession>A0ABY7JQ19</accession>
<protein>
    <submittedName>
        <fullName evidence="4">Minor capsid protein</fullName>
    </submittedName>
</protein>
<gene>
    <name evidence="4" type="ORF">O0R46_03095</name>
</gene>
<dbReference type="InterPro" id="IPR006528">
    <property type="entry name" value="Phage_head_morphogenesis_dom"/>
</dbReference>
<feature type="domain" description="DUF6883" evidence="3">
    <location>
        <begin position="423"/>
        <end position="529"/>
    </location>
</feature>
<evidence type="ECO:0000313" key="5">
    <source>
        <dbReference type="Proteomes" id="UP001164187"/>
    </source>
</evidence>
<dbReference type="RefSeq" id="WP_269312118.1">
    <property type="nucleotide sequence ID" value="NZ_CP114052.1"/>
</dbReference>
<dbReference type="EMBL" id="CP114052">
    <property type="protein sequence ID" value="WAW15445.1"/>
    <property type="molecule type" value="Genomic_DNA"/>
</dbReference>
<dbReference type="NCBIfam" id="TIGR01641">
    <property type="entry name" value="phageSPP1_gp7"/>
    <property type="match status" value="1"/>
</dbReference>
<name>A0ABY7JQ19_9FIRM</name>